<gene>
    <name evidence="10" type="ORF">ACFPFW_13715</name>
</gene>
<dbReference type="Pfam" id="PF21082">
    <property type="entry name" value="MS_channel_3rd"/>
    <property type="match status" value="1"/>
</dbReference>
<feature type="transmembrane region" description="Helical" evidence="7">
    <location>
        <begin position="268"/>
        <end position="293"/>
    </location>
</feature>
<dbReference type="InterPro" id="IPR010920">
    <property type="entry name" value="LSM_dom_sf"/>
</dbReference>
<evidence type="ECO:0000256" key="2">
    <source>
        <dbReference type="ARBA" id="ARBA00008017"/>
    </source>
</evidence>
<feature type="transmembrane region" description="Helical" evidence="7">
    <location>
        <begin position="167"/>
        <end position="185"/>
    </location>
</feature>
<evidence type="ECO:0000313" key="11">
    <source>
        <dbReference type="Proteomes" id="UP001595796"/>
    </source>
</evidence>
<dbReference type="InterPro" id="IPR023408">
    <property type="entry name" value="MscS_beta-dom_sf"/>
</dbReference>
<evidence type="ECO:0000259" key="9">
    <source>
        <dbReference type="Pfam" id="PF21082"/>
    </source>
</evidence>
<feature type="transmembrane region" description="Helical" evidence="7">
    <location>
        <begin position="197"/>
        <end position="217"/>
    </location>
</feature>
<comment type="caution">
    <text evidence="10">The sequence shown here is derived from an EMBL/GenBank/DDBJ whole genome shotgun (WGS) entry which is preliminary data.</text>
</comment>
<dbReference type="RefSeq" id="WP_114956722.1">
    <property type="nucleotide sequence ID" value="NZ_JBHSJF010000006.1"/>
</dbReference>
<evidence type="ECO:0000256" key="4">
    <source>
        <dbReference type="ARBA" id="ARBA00022692"/>
    </source>
</evidence>
<sequence length="616" mass="65630">MSETAAADDITSLISGLEHLAEEFVSGLDARSDALRAVPAEFEGLNASLASAGTSGPFLLFQIILTVSLVAGMLVLVNRWLTKRTDARSVWRKFLASIEAAALALVFGFIATQVLTGAGLPMRTLRLWAVVTIAGFLILATVRFILMASRRTETPSRSIHLRALVRDLSVVVAFAIIGVALIATLRLWNAGPGLEDLVRTGLVGIPAYLLFAAVAWRNRRTMAVAAAGPRPRSRWRTGLARSWPGIIIGFLIVTFLSTQGALTMGRAFPGSAVLLTGLMFVAIPHLDAMIGSWARRGLESPDISILAAAGRQTARFAVVIIILSMLATIWATPLADGFGIDLGQVARDSFGLALILMATAFLWNLVGTAAGRALRPELPAVGEDAEVPNAPRSRLGTLVPLLSGIGKASIVVLALLSVLVSIGVNVWPLITGLSIFGLAIGFGSQTLVKDVVSGLFFLIDDAFRFGEYIETSGAKGTVEKISVRSVCLRGTRGTLATVPYGQIGKIQNFSRDWVIEKLAFRVAFDTDVEKVRKIIKKIGEDIAADPELAVDLLEPLKSKGIGEVEDGTLIIHAKFRAKAGQQSLIRRAALTAIHSAFRENGIRAVPKPLTANPDAA</sequence>
<comment type="similarity">
    <text evidence="2">Belongs to the MscS (TC 1.A.23) family.</text>
</comment>
<feature type="domain" description="Mechanosensitive ion channel MscS C-terminal" evidence="9">
    <location>
        <begin position="518"/>
        <end position="603"/>
    </location>
</feature>
<organism evidence="10 11">
    <name type="scientific">Flaviflagellibacter deserti</name>
    <dbReference type="NCBI Taxonomy" id="2267266"/>
    <lineage>
        <taxon>Bacteria</taxon>
        <taxon>Pseudomonadati</taxon>
        <taxon>Pseudomonadota</taxon>
        <taxon>Alphaproteobacteria</taxon>
        <taxon>Hyphomicrobiales</taxon>
        <taxon>Flaviflagellibacter</taxon>
    </lineage>
</organism>
<dbReference type="InterPro" id="IPR006685">
    <property type="entry name" value="MscS_channel_2nd"/>
</dbReference>
<dbReference type="SUPFAM" id="SSF50182">
    <property type="entry name" value="Sm-like ribonucleoproteins"/>
    <property type="match status" value="1"/>
</dbReference>
<keyword evidence="11" id="KW-1185">Reference proteome</keyword>
<dbReference type="InterPro" id="IPR011014">
    <property type="entry name" value="MscS_channel_TM-2"/>
</dbReference>
<dbReference type="PANTHER" id="PTHR30460">
    <property type="entry name" value="MODERATE CONDUCTANCE MECHANOSENSITIVE CHANNEL YBIO"/>
    <property type="match status" value="1"/>
</dbReference>
<dbReference type="Gene3D" id="3.30.70.100">
    <property type="match status" value="1"/>
</dbReference>
<dbReference type="Pfam" id="PF00924">
    <property type="entry name" value="MS_channel_2nd"/>
    <property type="match status" value="1"/>
</dbReference>
<feature type="transmembrane region" description="Helical" evidence="7">
    <location>
        <begin position="238"/>
        <end position="256"/>
    </location>
</feature>
<feature type="transmembrane region" description="Helical" evidence="7">
    <location>
        <begin position="59"/>
        <end position="82"/>
    </location>
</feature>
<keyword evidence="5 7" id="KW-1133">Transmembrane helix</keyword>
<comment type="subcellular location">
    <subcellularLocation>
        <location evidence="1">Cell membrane</location>
        <topology evidence="1">Multi-pass membrane protein</topology>
    </subcellularLocation>
</comment>
<evidence type="ECO:0000256" key="1">
    <source>
        <dbReference type="ARBA" id="ARBA00004651"/>
    </source>
</evidence>
<dbReference type="Proteomes" id="UP001595796">
    <property type="component" value="Unassembled WGS sequence"/>
</dbReference>
<keyword evidence="4 7" id="KW-0812">Transmembrane</keyword>
<feature type="transmembrane region" description="Helical" evidence="7">
    <location>
        <begin position="314"/>
        <end position="332"/>
    </location>
</feature>
<keyword evidence="3" id="KW-1003">Cell membrane</keyword>
<dbReference type="SUPFAM" id="SSF82689">
    <property type="entry name" value="Mechanosensitive channel protein MscS (YggB), C-terminal domain"/>
    <property type="match status" value="1"/>
</dbReference>
<accession>A0ABV9Z3I9</accession>
<proteinExistence type="inferred from homology"/>
<feature type="transmembrane region" description="Helical" evidence="7">
    <location>
        <begin position="395"/>
        <end position="420"/>
    </location>
</feature>
<reference evidence="11" key="1">
    <citation type="journal article" date="2019" name="Int. J. Syst. Evol. Microbiol.">
        <title>The Global Catalogue of Microorganisms (GCM) 10K type strain sequencing project: providing services to taxonomists for standard genome sequencing and annotation.</title>
        <authorList>
            <consortium name="The Broad Institute Genomics Platform"/>
            <consortium name="The Broad Institute Genome Sequencing Center for Infectious Disease"/>
            <person name="Wu L."/>
            <person name="Ma J."/>
        </authorList>
    </citation>
    <scope>NUCLEOTIDE SEQUENCE [LARGE SCALE GENOMIC DNA]</scope>
    <source>
        <strain evidence="11">CGMCC 1.16444</strain>
    </source>
</reference>
<protein>
    <submittedName>
        <fullName evidence="10">Mechanosensitive ion channel family protein</fullName>
    </submittedName>
</protein>
<evidence type="ECO:0000256" key="3">
    <source>
        <dbReference type="ARBA" id="ARBA00022475"/>
    </source>
</evidence>
<evidence type="ECO:0000256" key="7">
    <source>
        <dbReference type="SAM" id="Phobius"/>
    </source>
</evidence>
<feature type="transmembrane region" description="Helical" evidence="7">
    <location>
        <begin position="352"/>
        <end position="374"/>
    </location>
</feature>
<dbReference type="InterPro" id="IPR049278">
    <property type="entry name" value="MS_channel_C"/>
</dbReference>
<evidence type="ECO:0000256" key="5">
    <source>
        <dbReference type="ARBA" id="ARBA00022989"/>
    </source>
</evidence>
<dbReference type="InterPro" id="IPR045276">
    <property type="entry name" value="YbiO_bact"/>
</dbReference>
<dbReference type="Gene3D" id="2.30.30.60">
    <property type="match status" value="1"/>
</dbReference>
<dbReference type="PANTHER" id="PTHR30460:SF0">
    <property type="entry name" value="MODERATE CONDUCTANCE MECHANOSENSITIVE CHANNEL YBIO"/>
    <property type="match status" value="1"/>
</dbReference>
<evidence type="ECO:0000313" key="10">
    <source>
        <dbReference type="EMBL" id="MFC5069069.1"/>
    </source>
</evidence>
<dbReference type="SUPFAM" id="SSF82861">
    <property type="entry name" value="Mechanosensitive channel protein MscS (YggB), transmembrane region"/>
    <property type="match status" value="1"/>
</dbReference>
<evidence type="ECO:0000259" key="8">
    <source>
        <dbReference type="Pfam" id="PF00924"/>
    </source>
</evidence>
<dbReference type="EMBL" id="JBHSJF010000006">
    <property type="protein sequence ID" value="MFC5069069.1"/>
    <property type="molecule type" value="Genomic_DNA"/>
</dbReference>
<name>A0ABV9Z3I9_9HYPH</name>
<feature type="domain" description="Mechanosensitive ion channel MscS" evidence="8">
    <location>
        <begin position="446"/>
        <end position="511"/>
    </location>
</feature>
<keyword evidence="6 7" id="KW-0472">Membrane</keyword>
<dbReference type="Gene3D" id="1.10.287.1260">
    <property type="match status" value="1"/>
</dbReference>
<feature type="transmembrane region" description="Helical" evidence="7">
    <location>
        <begin position="127"/>
        <end position="146"/>
    </location>
</feature>
<feature type="transmembrane region" description="Helical" evidence="7">
    <location>
        <begin position="94"/>
        <end position="115"/>
    </location>
</feature>
<evidence type="ECO:0000256" key="6">
    <source>
        <dbReference type="ARBA" id="ARBA00023136"/>
    </source>
</evidence>
<dbReference type="InterPro" id="IPR011066">
    <property type="entry name" value="MscS_channel_C_sf"/>
</dbReference>